<evidence type="ECO:0000313" key="1">
    <source>
        <dbReference type="EMBL" id="KKN94764.1"/>
    </source>
</evidence>
<sequence length="169" mass="17945">MDLAKVGDAVDCRCKGGPHRIVSGASTAKVDGIPVSRVGDKSSCGATITSGVAWYAVEGAPAAIHGSATSCGGQIITGCSTEVGSPNEVAANLLRELPKRYNERFRLIDEAGEPVVGMEYLIVRVNGEQIHGVSDAQGLTRLVADHDKPEKLQVYIKEGGQHERHQNRR</sequence>
<reference evidence="1" key="1">
    <citation type="journal article" date="2015" name="Nature">
        <title>Complex archaea that bridge the gap between prokaryotes and eukaryotes.</title>
        <authorList>
            <person name="Spang A."/>
            <person name="Saw J.H."/>
            <person name="Jorgensen S.L."/>
            <person name="Zaremba-Niedzwiedzka K."/>
            <person name="Martijn J."/>
            <person name="Lind A.E."/>
            <person name="van Eijk R."/>
            <person name="Schleper C."/>
            <person name="Guy L."/>
            <person name="Ettema T.J."/>
        </authorList>
    </citation>
    <scope>NUCLEOTIDE SEQUENCE</scope>
</reference>
<dbReference type="Gene3D" id="2.60.200.60">
    <property type="match status" value="1"/>
</dbReference>
<dbReference type="CDD" id="cd14743">
    <property type="entry name" value="PAAR_CT_1"/>
    <property type="match status" value="1"/>
</dbReference>
<dbReference type="AlphaFoldDB" id="A0A0F9USX4"/>
<dbReference type="InterPro" id="IPR008727">
    <property type="entry name" value="PAAR_motif"/>
</dbReference>
<accession>A0A0F9USX4</accession>
<gene>
    <name evidence="1" type="ORF">LCGC14_0185810</name>
</gene>
<dbReference type="EMBL" id="LAZR01000076">
    <property type="protein sequence ID" value="KKN94764.1"/>
    <property type="molecule type" value="Genomic_DNA"/>
</dbReference>
<protein>
    <recommendedName>
        <fullName evidence="2">Zn-binding Pro-Ala-Ala-Arg (PAAR) domain-containing protein, incolved in TypeVI secretion</fullName>
    </recommendedName>
</protein>
<dbReference type="Pfam" id="PF05488">
    <property type="entry name" value="PAAR_motif"/>
    <property type="match status" value="1"/>
</dbReference>
<organism evidence="1">
    <name type="scientific">marine sediment metagenome</name>
    <dbReference type="NCBI Taxonomy" id="412755"/>
    <lineage>
        <taxon>unclassified sequences</taxon>
        <taxon>metagenomes</taxon>
        <taxon>ecological metagenomes</taxon>
    </lineage>
</organism>
<comment type="caution">
    <text evidence="1">The sequence shown here is derived from an EMBL/GenBank/DDBJ whole genome shotgun (WGS) entry which is preliminary data.</text>
</comment>
<proteinExistence type="predicted"/>
<evidence type="ECO:0008006" key="2">
    <source>
        <dbReference type="Google" id="ProtNLM"/>
    </source>
</evidence>
<name>A0A0F9USX4_9ZZZZ</name>